<reference evidence="3 4" key="1">
    <citation type="submission" date="2018-06" db="EMBL/GenBank/DDBJ databases">
        <title>Comparative genomics of downy mildews reveals potential adaptations to biotrophy.</title>
        <authorList>
            <person name="Fletcher K."/>
            <person name="Klosterman S.J."/>
            <person name="Derevnina L."/>
            <person name="Martin F."/>
            <person name="Koike S."/>
            <person name="Reyes Chin-Wo S."/>
            <person name="Mou B."/>
            <person name="Michelmore R."/>
        </authorList>
    </citation>
    <scope>NUCLEOTIDE SEQUENCE [LARGE SCALE GENOMIC DNA]</scope>
    <source>
        <strain evidence="2 4">R13</strain>
        <strain evidence="1 3">R14</strain>
    </source>
</reference>
<dbReference type="Proteomes" id="UP000282087">
    <property type="component" value="Unassembled WGS sequence"/>
</dbReference>
<name>A0A3M6VK48_9STRA</name>
<gene>
    <name evidence="2" type="ORF">DD237_007487</name>
    <name evidence="1" type="ORF">DD238_004539</name>
</gene>
<keyword evidence="3" id="KW-1185">Reference proteome</keyword>
<accession>A0A3M6VK48</accession>
<evidence type="ECO:0000313" key="1">
    <source>
        <dbReference type="EMBL" id="RMX66523.1"/>
    </source>
</evidence>
<dbReference type="EMBL" id="QKXF01000701">
    <property type="protein sequence ID" value="RQM09435.1"/>
    <property type="molecule type" value="Genomic_DNA"/>
</dbReference>
<protein>
    <submittedName>
        <fullName evidence="1">Uncharacterized protein</fullName>
    </submittedName>
</protein>
<proteinExistence type="predicted"/>
<dbReference type="EMBL" id="QLLG01000200">
    <property type="protein sequence ID" value="RMX66523.1"/>
    <property type="molecule type" value="Genomic_DNA"/>
</dbReference>
<dbReference type="AlphaFoldDB" id="A0A3M6VK48"/>
<evidence type="ECO:0000313" key="2">
    <source>
        <dbReference type="EMBL" id="RQM09435.1"/>
    </source>
</evidence>
<sequence length="62" mass="7304">MDNQTPVSDHVNTEQIRYDGQGILVFLELVDGQKQWYGILEHLFTKSTVEITWQHLFVKKTK</sequence>
<dbReference type="VEuPathDB" id="FungiDB:DD237_007487"/>
<evidence type="ECO:0000313" key="3">
    <source>
        <dbReference type="Proteomes" id="UP000282087"/>
    </source>
</evidence>
<organism evidence="1 3">
    <name type="scientific">Peronospora effusa</name>
    <dbReference type="NCBI Taxonomy" id="542832"/>
    <lineage>
        <taxon>Eukaryota</taxon>
        <taxon>Sar</taxon>
        <taxon>Stramenopiles</taxon>
        <taxon>Oomycota</taxon>
        <taxon>Peronosporomycetes</taxon>
        <taxon>Peronosporales</taxon>
        <taxon>Peronosporaceae</taxon>
        <taxon>Peronospora</taxon>
    </lineage>
</organism>
<evidence type="ECO:0000313" key="4">
    <source>
        <dbReference type="Proteomes" id="UP000286097"/>
    </source>
</evidence>
<comment type="caution">
    <text evidence="1">The sequence shown here is derived from an EMBL/GenBank/DDBJ whole genome shotgun (WGS) entry which is preliminary data.</text>
</comment>
<dbReference type="Proteomes" id="UP000286097">
    <property type="component" value="Unassembled WGS sequence"/>
</dbReference>